<evidence type="ECO:0000313" key="2">
    <source>
        <dbReference type="EMBL" id="QNT58282.1"/>
    </source>
</evidence>
<dbReference type="EMBL" id="CP060414">
    <property type="protein sequence ID" value="QNT58282.1"/>
    <property type="molecule type" value="Genomic_DNA"/>
</dbReference>
<feature type="compositionally biased region" description="Basic and acidic residues" evidence="1">
    <location>
        <begin position="1"/>
        <end position="11"/>
    </location>
</feature>
<dbReference type="KEGG" id="nmus:H7A79_2668"/>
<sequence length="76" mass="8660">MEKEPAREADIPHGGLKTAKHHYQMHMAAAGTAEKLRCSLLEHAMEKTISGLPPDMQTLARTHFYWSMVRDSVERQ</sequence>
<dbReference type="AlphaFoldDB" id="A0A7H1M9G7"/>
<feature type="region of interest" description="Disordered" evidence="1">
    <location>
        <begin position="1"/>
        <end position="20"/>
    </location>
</feature>
<gene>
    <name evidence="2" type="ORF">H7A79_2668</name>
</gene>
<evidence type="ECO:0000313" key="3">
    <source>
        <dbReference type="Proteomes" id="UP000516412"/>
    </source>
</evidence>
<reference evidence="2" key="1">
    <citation type="submission" date="2024-06" db="EMBL/GenBank/DDBJ databases">
        <title>Complete Genome Sequence of mouse commensal type strain Neisseria musculi.</title>
        <authorList>
            <person name="Thapa E."/>
            <person name="Aluvathingal J."/>
            <person name="Nadendla S."/>
            <person name="Mehta A."/>
            <person name="Tettelin H."/>
            <person name="Weyand N.J."/>
        </authorList>
    </citation>
    <scope>NUCLEOTIDE SEQUENCE</scope>
    <source>
        <strain evidence="2">NW831</strain>
    </source>
</reference>
<evidence type="ECO:0000256" key="1">
    <source>
        <dbReference type="SAM" id="MobiDB-lite"/>
    </source>
</evidence>
<name>A0A7H1M9G7_9NEIS</name>
<organism evidence="2 3">
    <name type="scientific">Neisseria musculi</name>
    <dbReference type="NCBI Taxonomy" id="1815583"/>
    <lineage>
        <taxon>Bacteria</taxon>
        <taxon>Pseudomonadati</taxon>
        <taxon>Pseudomonadota</taxon>
        <taxon>Betaproteobacteria</taxon>
        <taxon>Neisseriales</taxon>
        <taxon>Neisseriaceae</taxon>
        <taxon>Neisseria</taxon>
    </lineage>
</organism>
<accession>A0A7H1M9G7</accession>
<dbReference type="Proteomes" id="UP000516412">
    <property type="component" value="Chromosome"/>
</dbReference>
<proteinExistence type="predicted"/>
<dbReference type="RefSeq" id="WP_135035909.1">
    <property type="nucleotide sequence ID" value="NZ_CP060414.2"/>
</dbReference>
<protein>
    <submittedName>
        <fullName evidence="2">Uncharacterized protein</fullName>
    </submittedName>
</protein>
<keyword evidence="3" id="KW-1185">Reference proteome</keyword>